<dbReference type="RefSeq" id="WP_146270351.1">
    <property type="nucleotide sequence ID" value="NZ_VOEI01000002.1"/>
</dbReference>
<dbReference type="SUPFAM" id="SSF51126">
    <property type="entry name" value="Pectin lyase-like"/>
    <property type="match status" value="1"/>
</dbReference>
<dbReference type="InterPro" id="IPR039448">
    <property type="entry name" value="Beta_helix"/>
</dbReference>
<evidence type="ECO:0000313" key="4">
    <source>
        <dbReference type="Proteomes" id="UP000318010"/>
    </source>
</evidence>
<protein>
    <submittedName>
        <fullName evidence="3">Right-handed parallel beta-helix repeat-containing protein</fullName>
    </submittedName>
</protein>
<keyword evidence="1" id="KW-0732">Signal</keyword>
<dbReference type="Proteomes" id="UP000318010">
    <property type="component" value="Unassembled WGS sequence"/>
</dbReference>
<dbReference type="InterPro" id="IPR011050">
    <property type="entry name" value="Pectin_lyase_fold/virulence"/>
</dbReference>
<dbReference type="SMART" id="SM00710">
    <property type="entry name" value="PbH1"/>
    <property type="match status" value="6"/>
</dbReference>
<gene>
    <name evidence="3" type="ORF">FPZ42_08590</name>
</gene>
<keyword evidence="4" id="KW-1185">Reference proteome</keyword>
<dbReference type="EMBL" id="VOEI01000002">
    <property type="protein sequence ID" value="TWR27080.1"/>
    <property type="molecule type" value="Genomic_DNA"/>
</dbReference>
<reference evidence="3 4" key="1">
    <citation type="submission" date="2019-07" db="EMBL/GenBank/DDBJ databases">
        <authorList>
            <person name="Kim J."/>
        </authorList>
    </citation>
    <scope>NUCLEOTIDE SEQUENCE [LARGE SCALE GENOMIC DNA]</scope>
    <source>
        <strain evidence="3 4">MJ1a</strain>
    </source>
</reference>
<accession>A0A563U6V9</accession>
<feature type="chain" id="PRO_5022089560" evidence="1">
    <location>
        <begin position="25"/>
        <end position="485"/>
    </location>
</feature>
<dbReference type="AlphaFoldDB" id="A0A563U6V9"/>
<comment type="caution">
    <text evidence="3">The sequence shown here is derived from an EMBL/GenBank/DDBJ whole genome shotgun (WGS) entry which is preliminary data.</text>
</comment>
<dbReference type="InterPro" id="IPR006626">
    <property type="entry name" value="PbH1"/>
</dbReference>
<evidence type="ECO:0000259" key="2">
    <source>
        <dbReference type="Pfam" id="PF13229"/>
    </source>
</evidence>
<sequence length="485" mass="51379">MKLPEKMLTALAAPLLAFSLMMCAKPNIKVDKPLSVVQEGTTKADTTAPGAGEAVIDPSTDLDLPDTTAGLRAINAITTTITVQPSQWMIDGSTLPAGAIIYIPAGTRGALLLKNIKGTASQPVIIVNKGGQVRFSASKTASYVFKTQNCKNFKVLGTGVSSTYYGFVMDGGNISVTMDDLSSDFEISNIEVKNSGFAGIMAKTDPSCDKATWRGNFTMANVKIHHNYIHDTGGEGIYIGNSFYQDGVSTSCGKVMPHDVKNLKVYKNTIISSGCEGIQIGSATSGCEVYYNTVLSPGRSPFASGQNNGIQIGEGTGGKCFNNLVKDAPGNGIIVLGLGDNTVYNNYIINAGEHGIFADSRYTPGPYFRFLNNTIVQPKGDGVKLNSTTIPMNVVVNNVIIRPGSGQAIHRMNSDVKLTASNNYVNDDVNTCKFVNFAGGNYHLQAGSPLSKAGANAYTYGVAYDYYGVKRTIAGAFDIGATTFK</sequence>
<dbReference type="OrthoDB" id="9805017at2"/>
<dbReference type="Pfam" id="PF13229">
    <property type="entry name" value="Beta_helix"/>
    <property type="match status" value="1"/>
</dbReference>
<evidence type="ECO:0000313" key="3">
    <source>
        <dbReference type="EMBL" id="TWR27080.1"/>
    </source>
</evidence>
<feature type="signal peptide" evidence="1">
    <location>
        <begin position="1"/>
        <end position="24"/>
    </location>
</feature>
<proteinExistence type="predicted"/>
<dbReference type="InterPro" id="IPR012334">
    <property type="entry name" value="Pectin_lyas_fold"/>
</dbReference>
<dbReference type="Gene3D" id="2.160.20.10">
    <property type="entry name" value="Single-stranded right-handed beta-helix, Pectin lyase-like"/>
    <property type="match status" value="1"/>
</dbReference>
<evidence type="ECO:0000256" key="1">
    <source>
        <dbReference type="SAM" id="SignalP"/>
    </source>
</evidence>
<feature type="domain" description="Right handed beta helix" evidence="2">
    <location>
        <begin position="262"/>
        <end position="424"/>
    </location>
</feature>
<name>A0A563U6V9_9SPHI</name>
<organism evidence="3 4">
    <name type="scientific">Mucilaginibacter achroorhodeus</name>
    <dbReference type="NCBI Taxonomy" id="2599294"/>
    <lineage>
        <taxon>Bacteria</taxon>
        <taxon>Pseudomonadati</taxon>
        <taxon>Bacteroidota</taxon>
        <taxon>Sphingobacteriia</taxon>
        <taxon>Sphingobacteriales</taxon>
        <taxon>Sphingobacteriaceae</taxon>
        <taxon>Mucilaginibacter</taxon>
    </lineage>
</organism>